<keyword evidence="4" id="KW-1185">Reference proteome</keyword>
<gene>
    <name evidence="3" type="ORF">DY000_02011971</name>
</gene>
<keyword evidence="1" id="KW-0175">Coiled coil</keyword>
<evidence type="ECO:0000313" key="4">
    <source>
        <dbReference type="Proteomes" id="UP000266723"/>
    </source>
</evidence>
<dbReference type="EMBL" id="QGKV02000759">
    <property type="protein sequence ID" value="KAF3567536.1"/>
    <property type="molecule type" value="Genomic_DNA"/>
</dbReference>
<keyword evidence="2" id="KW-1133">Transmembrane helix</keyword>
<organism evidence="3 4">
    <name type="scientific">Brassica cretica</name>
    <name type="common">Mustard</name>
    <dbReference type="NCBI Taxonomy" id="69181"/>
    <lineage>
        <taxon>Eukaryota</taxon>
        <taxon>Viridiplantae</taxon>
        <taxon>Streptophyta</taxon>
        <taxon>Embryophyta</taxon>
        <taxon>Tracheophyta</taxon>
        <taxon>Spermatophyta</taxon>
        <taxon>Magnoliopsida</taxon>
        <taxon>eudicotyledons</taxon>
        <taxon>Gunneridae</taxon>
        <taxon>Pentapetalae</taxon>
        <taxon>rosids</taxon>
        <taxon>malvids</taxon>
        <taxon>Brassicales</taxon>
        <taxon>Brassicaceae</taxon>
        <taxon>Brassiceae</taxon>
        <taxon>Brassica</taxon>
    </lineage>
</organism>
<keyword evidence="2" id="KW-0812">Transmembrane</keyword>
<proteinExistence type="predicted"/>
<protein>
    <submittedName>
        <fullName evidence="3">Uncharacterized protein</fullName>
    </submittedName>
</protein>
<feature type="coiled-coil region" evidence="1">
    <location>
        <begin position="179"/>
        <end position="206"/>
    </location>
</feature>
<accession>A0ABQ7D4Z7</accession>
<dbReference type="Proteomes" id="UP000266723">
    <property type="component" value="Unassembled WGS sequence"/>
</dbReference>
<evidence type="ECO:0000256" key="2">
    <source>
        <dbReference type="SAM" id="Phobius"/>
    </source>
</evidence>
<keyword evidence="2" id="KW-0472">Membrane</keyword>
<evidence type="ECO:0000256" key="1">
    <source>
        <dbReference type="SAM" id="Coils"/>
    </source>
</evidence>
<feature type="transmembrane region" description="Helical" evidence="2">
    <location>
        <begin position="217"/>
        <end position="238"/>
    </location>
</feature>
<reference evidence="3 4" key="1">
    <citation type="journal article" date="2020" name="BMC Genomics">
        <title>Intraspecific diversification of the crop wild relative Brassica cretica Lam. using demographic model selection.</title>
        <authorList>
            <person name="Kioukis A."/>
            <person name="Michalopoulou V.A."/>
            <person name="Briers L."/>
            <person name="Pirintsos S."/>
            <person name="Studholme D.J."/>
            <person name="Pavlidis P."/>
            <person name="Sarris P.F."/>
        </authorList>
    </citation>
    <scope>NUCLEOTIDE SEQUENCE [LARGE SCALE GENOMIC DNA]</scope>
    <source>
        <strain evidence="4">cv. PFS-1207/04</strain>
    </source>
</reference>
<sequence length="310" mass="34580">MAATKMFFITWFSSSTHLKVFQIWIWICRFFRSRFGYAGNVAKMKFSGIRAAATASFSESLARNYRQLARFDWVGVVFVFRLDGKKIIRLKHRKKNLSRKQKAIFDPSASIFFPRVPSQSMKGSSRILDPSVCFSAFTQAGAALYAEEAESSYNIGEPVQCPPQPFQYLCGGHTNAEEMRAFETQLSLLKDQVRESDQKLAKLKKTVCDELCKKTSWVTILGVCLLLSLLLLIAVIILGGTASKDSTRVSDLETVFKILVFVMLCENTCLCSAVKVKQVTGVFGVVKVFSSVAHVKQVTGSPFCAISLCH</sequence>
<name>A0ABQ7D4Z7_BRACR</name>
<comment type="caution">
    <text evidence="3">The sequence shown here is derived from an EMBL/GenBank/DDBJ whole genome shotgun (WGS) entry which is preliminary data.</text>
</comment>
<evidence type="ECO:0000313" key="3">
    <source>
        <dbReference type="EMBL" id="KAF3567536.1"/>
    </source>
</evidence>